<evidence type="ECO:0000313" key="12">
    <source>
        <dbReference type="Proteomes" id="UP000263273"/>
    </source>
</evidence>
<dbReference type="CDD" id="cd06225">
    <property type="entry name" value="HAMP"/>
    <property type="match status" value="1"/>
</dbReference>
<dbReference type="SUPFAM" id="SSF47384">
    <property type="entry name" value="Homodimeric domain of signal transducing histidine kinase"/>
    <property type="match status" value="1"/>
</dbReference>
<dbReference type="InterPro" id="IPR036097">
    <property type="entry name" value="HisK_dim/P_sf"/>
</dbReference>
<dbReference type="PRINTS" id="PR00344">
    <property type="entry name" value="BCTRLSENSOR"/>
</dbReference>
<dbReference type="InterPro" id="IPR036890">
    <property type="entry name" value="HATPase_C_sf"/>
</dbReference>
<dbReference type="STRING" id="378794.GCA_001570625_02141"/>
<dbReference type="SMART" id="SM00387">
    <property type="entry name" value="HATPase_c"/>
    <property type="match status" value="1"/>
</dbReference>
<keyword evidence="8" id="KW-1133">Transmembrane helix</keyword>
<evidence type="ECO:0000256" key="6">
    <source>
        <dbReference type="ARBA" id="ARBA00022777"/>
    </source>
</evidence>
<gene>
    <name evidence="11" type="ORF">DDZ44_11095</name>
</gene>
<keyword evidence="4" id="KW-0597">Phosphoprotein</keyword>
<dbReference type="GO" id="GO:0016020">
    <property type="term" value="C:membrane"/>
    <property type="evidence" value="ECO:0007669"/>
    <property type="project" value="UniProtKB-SubCell"/>
</dbReference>
<dbReference type="CDD" id="cd00082">
    <property type="entry name" value="HisKA"/>
    <property type="match status" value="1"/>
</dbReference>
<dbReference type="SMART" id="SM00388">
    <property type="entry name" value="HisKA"/>
    <property type="match status" value="1"/>
</dbReference>
<evidence type="ECO:0000313" key="11">
    <source>
        <dbReference type="EMBL" id="HBK54471.1"/>
    </source>
</evidence>
<dbReference type="SMART" id="SM00304">
    <property type="entry name" value="HAMP"/>
    <property type="match status" value="1"/>
</dbReference>
<evidence type="ECO:0000256" key="7">
    <source>
        <dbReference type="ARBA" id="ARBA00023012"/>
    </source>
</evidence>
<dbReference type="PROSITE" id="PS50885">
    <property type="entry name" value="HAMP"/>
    <property type="match status" value="1"/>
</dbReference>
<dbReference type="EMBL" id="DNZF01000241">
    <property type="protein sequence ID" value="HBK54471.1"/>
    <property type="molecule type" value="Genomic_DNA"/>
</dbReference>
<dbReference type="PANTHER" id="PTHR43711">
    <property type="entry name" value="TWO-COMPONENT HISTIDINE KINASE"/>
    <property type="match status" value="1"/>
</dbReference>
<keyword evidence="6" id="KW-0418">Kinase</keyword>
<dbReference type="AlphaFoldDB" id="A0A354Z0H9"/>
<dbReference type="Pfam" id="PF02518">
    <property type="entry name" value="HATPase_c"/>
    <property type="match status" value="1"/>
</dbReference>
<feature type="domain" description="Histidine kinase" evidence="9">
    <location>
        <begin position="256"/>
        <end position="469"/>
    </location>
</feature>
<dbReference type="InterPro" id="IPR003660">
    <property type="entry name" value="HAMP_dom"/>
</dbReference>
<reference evidence="11 12" key="1">
    <citation type="journal article" date="2018" name="Nat. Biotechnol.">
        <title>A standardized bacterial taxonomy based on genome phylogeny substantially revises the tree of life.</title>
        <authorList>
            <person name="Parks D.H."/>
            <person name="Chuvochina M."/>
            <person name="Waite D.W."/>
            <person name="Rinke C."/>
            <person name="Skarshewski A."/>
            <person name="Chaumeil P.A."/>
            <person name="Hugenholtz P."/>
        </authorList>
    </citation>
    <scope>NUCLEOTIDE SEQUENCE [LARGE SCALE GENOMIC DNA]</scope>
    <source>
        <strain evidence="11">UBA10948</strain>
    </source>
</reference>
<dbReference type="Gene3D" id="6.10.340.10">
    <property type="match status" value="1"/>
</dbReference>
<feature type="transmembrane region" description="Helical" evidence="8">
    <location>
        <begin position="172"/>
        <end position="194"/>
    </location>
</feature>
<evidence type="ECO:0000256" key="8">
    <source>
        <dbReference type="SAM" id="Phobius"/>
    </source>
</evidence>
<evidence type="ECO:0000256" key="4">
    <source>
        <dbReference type="ARBA" id="ARBA00022553"/>
    </source>
</evidence>
<dbReference type="InterPro" id="IPR005467">
    <property type="entry name" value="His_kinase_dom"/>
</dbReference>
<dbReference type="PANTHER" id="PTHR43711:SF1">
    <property type="entry name" value="HISTIDINE KINASE 1"/>
    <property type="match status" value="1"/>
</dbReference>
<dbReference type="SUPFAM" id="SSF55874">
    <property type="entry name" value="ATPase domain of HSP90 chaperone/DNA topoisomerase II/histidine kinase"/>
    <property type="match status" value="1"/>
</dbReference>
<keyword evidence="8" id="KW-0812">Transmembrane</keyword>
<dbReference type="InterPro" id="IPR003594">
    <property type="entry name" value="HATPase_dom"/>
</dbReference>
<comment type="subcellular location">
    <subcellularLocation>
        <location evidence="2">Membrane</location>
    </subcellularLocation>
</comment>
<proteinExistence type="predicted"/>
<keyword evidence="5" id="KW-0808">Transferase</keyword>
<accession>A0A354Z0H9</accession>
<dbReference type="EC" id="2.7.13.3" evidence="3"/>
<dbReference type="GO" id="GO:0000155">
    <property type="term" value="F:phosphorelay sensor kinase activity"/>
    <property type="evidence" value="ECO:0007669"/>
    <property type="project" value="InterPro"/>
</dbReference>
<evidence type="ECO:0000256" key="2">
    <source>
        <dbReference type="ARBA" id="ARBA00004370"/>
    </source>
</evidence>
<evidence type="ECO:0000259" key="10">
    <source>
        <dbReference type="PROSITE" id="PS50885"/>
    </source>
</evidence>
<dbReference type="InterPro" id="IPR050736">
    <property type="entry name" value="Sensor_HK_Regulatory"/>
</dbReference>
<evidence type="ECO:0000256" key="1">
    <source>
        <dbReference type="ARBA" id="ARBA00000085"/>
    </source>
</evidence>
<dbReference type="Gene3D" id="3.30.565.10">
    <property type="entry name" value="Histidine kinase-like ATPase, C-terminal domain"/>
    <property type="match status" value="1"/>
</dbReference>
<name>A0A354Z0H9_9FIRM</name>
<feature type="domain" description="HAMP" evidence="10">
    <location>
        <begin position="196"/>
        <end position="248"/>
    </location>
</feature>
<dbReference type="Proteomes" id="UP000263273">
    <property type="component" value="Unassembled WGS sequence"/>
</dbReference>
<protein>
    <recommendedName>
        <fullName evidence="3">histidine kinase</fullName>
        <ecNumber evidence="3">2.7.13.3</ecNumber>
    </recommendedName>
</protein>
<dbReference type="SUPFAM" id="SSF158472">
    <property type="entry name" value="HAMP domain-like"/>
    <property type="match status" value="1"/>
</dbReference>
<dbReference type="InterPro" id="IPR004358">
    <property type="entry name" value="Sig_transdc_His_kin-like_C"/>
</dbReference>
<comment type="caution">
    <text evidence="11">The sequence shown here is derived from an EMBL/GenBank/DDBJ whole genome shotgun (WGS) entry which is preliminary data.</text>
</comment>
<dbReference type="InterPro" id="IPR003661">
    <property type="entry name" value="HisK_dim/P_dom"/>
</dbReference>
<feature type="transmembrane region" description="Helical" evidence="8">
    <location>
        <begin position="14"/>
        <end position="35"/>
    </location>
</feature>
<dbReference type="Pfam" id="PF00512">
    <property type="entry name" value="HisKA"/>
    <property type="match status" value="1"/>
</dbReference>
<dbReference type="PROSITE" id="PS50109">
    <property type="entry name" value="HIS_KIN"/>
    <property type="match status" value="1"/>
</dbReference>
<keyword evidence="7" id="KW-0902">Two-component regulatory system</keyword>
<organism evidence="11 12">
    <name type="scientific">Syntrophomonas wolfei</name>
    <dbReference type="NCBI Taxonomy" id="863"/>
    <lineage>
        <taxon>Bacteria</taxon>
        <taxon>Bacillati</taxon>
        <taxon>Bacillota</taxon>
        <taxon>Clostridia</taxon>
        <taxon>Eubacteriales</taxon>
        <taxon>Syntrophomonadaceae</taxon>
        <taxon>Syntrophomonas</taxon>
    </lineage>
</organism>
<sequence length="469" mass="52121">MEFAMAKSGLSNKITTSFIIVSVLAVIATSLIMLLMTRQQFSTYIDNYNQVMLDQWAPIISDYYSQYGSDGLQEYLQANTIGNGKAMGQRRHHGSMPMGMGIRQGQRLIVTDANNMVVADTQGLLIGQPAKLDSLHSSRELRVDNQPRATLYIISPLGSGLSSLENQFVARLTINTAILAIVIGIIALILGLALGKRISSPLAALSSAIHQLANGKLDERLSLQGDREFMELGRDFNLMAQKLDDVEKNRRRLTADISHELRTPLTFLRGQLEGMQTGSIPLDIESIALLQDEVIRLSHLVKELDNLSLVENRAVSLNFSRFPLSELLEHLIPVNLAMQDKGISYSIDLDSTIKEIYADHDRLLQILLNLLSNAMQHVEQGGQVTLSIQRYRNHLQFAVADNGPGIPPENLPHVFERFYRIDDSRNRREGGMGLGLAIARGYVEAQHGKIWVESSPGCGTVFYFTLPQE</sequence>
<keyword evidence="8" id="KW-0472">Membrane</keyword>
<dbReference type="CDD" id="cd00075">
    <property type="entry name" value="HATPase"/>
    <property type="match status" value="1"/>
</dbReference>
<evidence type="ECO:0000256" key="3">
    <source>
        <dbReference type="ARBA" id="ARBA00012438"/>
    </source>
</evidence>
<dbReference type="Gene3D" id="1.10.287.130">
    <property type="match status" value="1"/>
</dbReference>
<comment type="catalytic activity">
    <reaction evidence="1">
        <text>ATP + protein L-histidine = ADP + protein N-phospho-L-histidine.</text>
        <dbReference type="EC" id="2.7.13.3"/>
    </reaction>
</comment>
<dbReference type="Pfam" id="PF00672">
    <property type="entry name" value="HAMP"/>
    <property type="match status" value="1"/>
</dbReference>
<evidence type="ECO:0000259" key="9">
    <source>
        <dbReference type="PROSITE" id="PS50109"/>
    </source>
</evidence>
<evidence type="ECO:0000256" key="5">
    <source>
        <dbReference type="ARBA" id="ARBA00022679"/>
    </source>
</evidence>
<dbReference type="FunFam" id="3.30.565.10:FF:000006">
    <property type="entry name" value="Sensor histidine kinase WalK"/>
    <property type="match status" value="1"/>
</dbReference>